<evidence type="ECO:0000313" key="3">
    <source>
        <dbReference type="Proteomes" id="UP001341840"/>
    </source>
</evidence>
<sequence length="123" mass="13967">MEREKNIQLLMEEVAQKDKELLELKEDNITLKGKVQSLEKDKADLESRVVELCGQKKEAELSKENHGYDMLIVGFEKAKKQAEFLFLEVKFDKLDPIKVVHNGVLVDDDEVDAEGGGDHDPEA</sequence>
<name>A0ABU6VVB4_9FABA</name>
<dbReference type="EMBL" id="JASCZI010153086">
    <property type="protein sequence ID" value="MED6177051.1"/>
    <property type="molecule type" value="Genomic_DNA"/>
</dbReference>
<keyword evidence="3" id="KW-1185">Reference proteome</keyword>
<protein>
    <submittedName>
        <fullName evidence="2">Uncharacterized protein</fullName>
    </submittedName>
</protein>
<organism evidence="2 3">
    <name type="scientific">Stylosanthes scabra</name>
    <dbReference type="NCBI Taxonomy" id="79078"/>
    <lineage>
        <taxon>Eukaryota</taxon>
        <taxon>Viridiplantae</taxon>
        <taxon>Streptophyta</taxon>
        <taxon>Embryophyta</taxon>
        <taxon>Tracheophyta</taxon>
        <taxon>Spermatophyta</taxon>
        <taxon>Magnoliopsida</taxon>
        <taxon>eudicotyledons</taxon>
        <taxon>Gunneridae</taxon>
        <taxon>Pentapetalae</taxon>
        <taxon>rosids</taxon>
        <taxon>fabids</taxon>
        <taxon>Fabales</taxon>
        <taxon>Fabaceae</taxon>
        <taxon>Papilionoideae</taxon>
        <taxon>50 kb inversion clade</taxon>
        <taxon>dalbergioids sensu lato</taxon>
        <taxon>Dalbergieae</taxon>
        <taxon>Pterocarpus clade</taxon>
        <taxon>Stylosanthes</taxon>
    </lineage>
</organism>
<proteinExistence type="predicted"/>
<feature type="coiled-coil region" evidence="1">
    <location>
        <begin position="7"/>
        <end position="55"/>
    </location>
</feature>
<dbReference type="Proteomes" id="UP001341840">
    <property type="component" value="Unassembled WGS sequence"/>
</dbReference>
<reference evidence="2 3" key="1">
    <citation type="journal article" date="2023" name="Plants (Basel)">
        <title>Bridging the Gap: Combining Genomics and Transcriptomics Approaches to Understand Stylosanthes scabra, an Orphan Legume from the Brazilian Caatinga.</title>
        <authorList>
            <person name="Ferreira-Neto J.R.C."/>
            <person name="da Silva M.D."/>
            <person name="Binneck E."/>
            <person name="de Melo N.F."/>
            <person name="da Silva R.H."/>
            <person name="de Melo A.L.T.M."/>
            <person name="Pandolfi V."/>
            <person name="Bustamante F.O."/>
            <person name="Brasileiro-Vidal A.C."/>
            <person name="Benko-Iseppon A.M."/>
        </authorList>
    </citation>
    <scope>NUCLEOTIDE SEQUENCE [LARGE SCALE GENOMIC DNA]</scope>
    <source>
        <tissue evidence="2">Leaves</tissue>
    </source>
</reference>
<accession>A0ABU6VVB4</accession>
<evidence type="ECO:0000313" key="2">
    <source>
        <dbReference type="EMBL" id="MED6177051.1"/>
    </source>
</evidence>
<evidence type="ECO:0000256" key="1">
    <source>
        <dbReference type="SAM" id="Coils"/>
    </source>
</evidence>
<comment type="caution">
    <text evidence="2">The sequence shown here is derived from an EMBL/GenBank/DDBJ whole genome shotgun (WGS) entry which is preliminary data.</text>
</comment>
<keyword evidence="1" id="KW-0175">Coiled coil</keyword>
<gene>
    <name evidence="2" type="ORF">PIB30_094081</name>
</gene>